<dbReference type="VEuPathDB" id="CryptoDB:GNI_152410"/>
<evidence type="ECO:0000313" key="3">
    <source>
        <dbReference type="EMBL" id="EZG44094.1"/>
    </source>
</evidence>
<evidence type="ECO:0008006" key="5">
    <source>
        <dbReference type="Google" id="ProtNLM"/>
    </source>
</evidence>
<name>A0A023B0C3_GRENI</name>
<dbReference type="AlphaFoldDB" id="A0A023B0C3"/>
<feature type="compositionally biased region" description="Low complexity" evidence="1">
    <location>
        <begin position="55"/>
        <end position="84"/>
    </location>
</feature>
<dbReference type="GeneID" id="22915298"/>
<dbReference type="EMBL" id="AFNH02001136">
    <property type="protein sequence ID" value="EZG44094.1"/>
    <property type="molecule type" value="Genomic_DNA"/>
</dbReference>
<feature type="compositionally biased region" description="Low complexity" evidence="1">
    <location>
        <begin position="112"/>
        <end position="121"/>
    </location>
</feature>
<evidence type="ECO:0000256" key="2">
    <source>
        <dbReference type="SAM" id="SignalP"/>
    </source>
</evidence>
<comment type="caution">
    <text evidence="3">The sequence shown here is derived from an EMBL/GenBank/DDBJ whole genome shotgun (WGS) entry which is preliminary data.</text>
</comment>
<sequence length="466" mass="50288">MLRNIVLFAVLASHAGVMFEGGQRLDGFLLNSDGYLEAKATKRVFDSRDFITQPTTTTTTTTTTAAATDDSGTDTGTETEGSAASGLAPLHLKLRAAQVSSDEGNRNDGNRNDGNSSNDIGNAKRGNSPEGNSPGSFGRLRAGTAFPTLAPRDSIPSSRAALDMSEEARMQAVHAPQPLKAGSLVNYSDDILIDVQRNPINPLYVDHTDYGNWLHRQWSTYDSGWRISVNVTSRSKRCRGLSCPAEAASSVASLGECIAISAPGCVLSYSMEMTLDQIVHACCRDELESRDWHNEGISYIGNYTWLLPTPRIAIELAQRGNVTTRARFRRPYYGDGIHKADITAGGFGITKRNGVCADYFKDSIGDYVYTIGTPTGCQIDDTGLYMDCNGVSDPADGPAWNQTNADQLLFVGTALKTNCICLSAQYPLVNATLTYATLVYPSPGAATRDGLHDRQLDFGYNETPTI</sequence>
<dbReference type="RefSeq" id="XP_011132805.1">
    <property type="nucleotide sequence ID" value="XM_011134503.1"/>
</dbReference>
<feature type="chain" id="PRO_5012022983" description="Transmembrane protein" evidence="2">
    <location>
        <begin position="16"/>
        <end position="466"/>
    </location>
</feature>
<evidence type="ECO:0000256" key="1">
    <source>
        <dbReference type="SAM" id="MobiDB-lite"/>
    </source>
</evidence>
<feature type="region of interest" description="Disordered" evidence="1">
    <location>
        <begin position="54"/>
        <end position="155"/>
    </location>
</feature>
<organism evidence="3 4">
    <name type="scientific">Gregarina niphandrodes</name>
    <name type="common">Septate eugregarine</name>
    <dbReference type="NCBI Taxonomy" id="110365"/>
    <lineage>
        <taxon>Eukaryota</taxon>
        <taxon>Sar</taxon>
        <taxon>Alveolata</taxon>
        <taxon>Apicomplexa</taxon>
        <taxon>Conoidasida</taxon>
        <taxon>Gregarinasina</taxon>
        <taxon>Eugregarinorida</taxon>
        <taxon>Gregarinidae</taxon>
        <taxon>Gregarina</taxon>
    </lineage>
</organism>
<gene>
    <name evidence="3" type="ORF">GNI_152410</name>
</gene>
<accession>A0A023B0C3</accession>
<evidence type="ECO:0000313" key="4">
    <source>
        <dbReference type="Proteomes" id="UP000019763"/>
    </source>
</evidence>
<proteinExistence type="predicted"/>
<feature type="signal peptide" evidence="2">
    <location>
        <begin position="1"/>
        <end position="15"/>
    </location>
</feature>
<reference evidence="3" key="1">
    <citation type="submission" date="2013-12" db="EMBL/GenBank/DDBJ databases">
        <authorList>
            <person name="Omoto C.K."/>
            <person name="Sibley D."/>
            <person name="Venepally P."/>
            <person name="Hadjithomas M."/>
            <person name="Karamycheva S."/>
            <person name="Brunk B."/>
            <person name="Roos D."/>
            <person name="Caler E."/>
            <person name="Lorenzi H."/>
        </authorList>
    </citation>
    <scope>NUCLEOTIDE SEQUENCE</scope>
</reference>
<dbReference type="Proteomes" id="UP000019763">
    <property type="component" value="Unassembled WGS sequence"/>
</dbReference>
<keyword evidence="4" id="KW-1185">Reference proteome</keyword>
<keyword evidence="2" id="KW-0732">Signal</keyword>
<protein>
    <recommendedName>
        <fullName evidence="5">Transmembrane protein</fullName>
    </recommendedName>
</protein>